<dbReference type="Proteomes" id="UP000759537">
    <property type="component" value="Unassembled WGS sequence"/>
</dbReference>
<sequence>MWQHAATRCSTASTRYLSSSTQYLSSSLSSRVPWFIDSSEPSLPKPTSSQKGTLHPLPLGIPVALQTLHAQLVQSPCLEHSKLLVRDPIPQPTGPPLPMSTPRGRRKRGGTYAGEGLLEPGDLWNWIVLAQVKEGTERRGSIESLARLVRKTLLSMDPPLQLPKKNRKDIHDGWAMVDGGEFAVHILSAEARERYFGNRSLW</sequence>
<dbReference type="OrthoDB" id="21330at2759"/>
<reference evidence="2" key="1">
    <citation type="submission" date="2019-10" db="EMBL/GenBank/DDBJ databases">
        <authorList>
            <consortium name="DOE Joint Genome Institute"/>
            <person name="Kuo A."/>
            <person name="Miyauchi S."/>
            <person name="Kiss E."/>
            <person name="Drula E."/>
            <person name="Kohler A."/>
            <person name="Sanchez-Garcia M."/>
            <person name="Andreopoulos B."/>
            <person name="Barry K.W."/>
            <person name="Bonito G."/>
            <person name="Buee M."/>
            <person name="Carver A."/>
            <person name="Chen C."/>
            <person name="Cichocki N."/>
            <person name="Clum A."/>
            <person name="Culley D."/>
            <person name="Crous P.W."/>
            <person name="Fauchery L."/>
            <person name="Girlanda M."/>
            <person name="Hayes R."/>
            <person name="Keri Z."/>
            <person name="LaButti K."/>
            <person name="Lipzen A."/>
            <person name="Lombard V."/>
            <person name="Magnuson J."/>
            <person name="Maillard F."/>
            <person name="Morin E."/>
            <person name="Murat C."/>
            <person name="Nolan M."/>
            <person name="Ohm R."/>
            <person name="Pangilinan J."/>
            <person name="Pereira M."/>
            <person name="Perotto S."/>
            <person name="Peter M."/>
            <person name="Riley R."/>
            <person name="Sitrit Y."/>
            <person name="Stielow B."/>
            <person name="Szollosi G."/>
            <person name="Zifcakova L."/>
            <person name="Stursova M."/>
            <person name="Spatafora J.W."/>
            <person name="Tedersoo L."/>
            <person name="Vaario L.-M."/>
            <person name="Yamada A."/>
            <person name="Yan M."/>
            <person name="Wang P."/>
            <person name="Xu J."/>
            <person name="Bruns T."/>
            <person name="Baldrian P."/>
            <person name="Vilgalys R."/>
            <person name="Henrissat B."/>
            <person name="Grigoriev I.V."/>
            <person name="Hibbett D."/>
            <person name="Nagy L.G."/>
            <person name="Martin F.M."/>
        </authorList>
    </citation>
    <scope>NUCLEOTIDE SEQUENCE</scope>
    <source>
        <strain evidence="2">Prilba</strain>
    </source>
</reference>
<accession>A0A9P5MUM2</accession>
<evidence type="ECO:0000256" key="1">
    <source>
        <dbReference type="SAM" id="MobiDB-lite"/>
    </source>
</evidence>
<organism evidence="2 3">
    <name type="scientific">Russula ochroleuca</name>
    <dbReference type="NCBI Taxonomy" id="152965"/>
    <lineage>
        <taxon>Eukaryota</taxon>
        <taxon>Fungi</taxon>
        <taxon>Dikarya</taxon>
        <taxon>Basidiomycota</taxon>
        <taxon>Agaricomycotina</taxon>
        <taxon>Agaricomycetes</taxon>
        <taxon>Russulales</taxon>
        <taxon>Russulaceae</taxon>
        <taxon>Russula</taxon>
    </lineage>
</organism>
<dbReference type="Gene3D" id="3.30.460.10">
    <property type="entry name" value="Beta Polymerase, domain 2"/>
    <property type="match status" value="1"/>
</dbReference>
<protein>
    <submittedName>
        <fullName evidence="2">Uncharacterized protein</fullName>
    </submittedName>
</protein>
<evidence type="ECO:0000313" key="3">
    <source>
        <dbReference type="Proteomes" id="UP000759537"/>
    </source>
</evidence>
<keyword evidence="3" id="KW-1185">Reference proteome</keyword>
<dbReference type="EMBL" id="WHVB01000010">
    <property type="protein sequence ID" value="KAF8479140.1"/>
    <property type="molecule type" value="Genomic_DNA"/>
</dbReference>
<name>A0A9P5MUM2_9AGAM</name>
<dbReference type="InterPro" id="IPR043519">
    <property type="entry name" value="NT_sf"/>
</dbReference>
<feature type="compositionally biased region" description="Pro residues" evidence="1">
    <location>
        <begin position="89"/>
        <end position="99"/>
    </location>
</feature>
<dbReference type="AlphaFoldDB" id="A0A9P5MUM2"/>
<dbReference type="Pfam" id="PF02410">
    <property type="entry name" value="RsfS"/>
    <property type="match status" value="1"/>
</dbReference>
<evidence type="ECO:0000313" key="2">
    <source>
        <dbReference type="EMBL" id="KAF8479140.1"/>
    </source>
</evidence>
<comment type="caution">
    <text evidence="2">The sequence shown here is derived from an EMBL/GenBank/DDBJ whole genome shotgun (WGS) entry which is preliminary data.</text>
</comment>
<feature type="region of interest" description="Disordered" evidence="1">
    <location>
        <begin position="84"/>
        <end position="111"/>
    </location>
</feature>
<reference evidence="2" key="2">
    <citation type="journal article" date="2020" name="Nat. Commun.">
        <title>Large-scale genome sequencing of mycorrhizal fungi provides insights into the early evolution of symbiotic traits.</title>
        <authorList>
            <person name="Miyauchi S."/>
            <person name="Kiss E."/>
            <person name="Kuo A."/>
            <person name="Drula E."/>
            <person name="Kohler A."/>
            <person name="Sanchez-Garcia M."/>
            <person name="Morin E."/>
            <person name="Andreopoulos B."/>
            <person name="Barry K.W."/>
            <person name="Bonito G."/>
            <person name="Buee M."/>
            <person name="Carver A."/>
            <person name="Chen C."/>
            <person name="Cichocki N."/>
            <person name="Clum A."/>
            <person name="Culley D."/>
            <person name="Crous P.W."/>
            <person name="Fauchery L."/>
            <person name="Girlanda M."/>
            <person name="Hayes R.D."/>
            <person name="Keri Z."/>
            <person name="LaButti K."/>
            <person name="Lipzen A."/>
            <person name="Lombard V."/>
            <person name="Magnuson J."/>
            <person name="Maillard F."/>
            <person name="Murat C."/>
            <person name="Nolan M."/>
            <person name="Ohm R.A."/>
            <person name="Pangilinan J."/>
            <person name="Pereira M.F."/>
            <person name="Perotto S."/>
            <person name="Peter M."/>
            <person name="Pfister S."/>
            <person name="Riley R."/>
            <person name="Sitrit Y."/>
            <person name="Stielow J.B."/>
            <person name="Szollosi G."/>
            <person name="Zifcakova L."/>
            <person name="Stursova M."/>
            <person name="Spatafora J.W."/>
            <person name="Tedersoo L."/>
            <person name="Vaario L.M."/>
            <person name="Yamada A."/>
            <person name="Yan M."/>
            <person name="Wang P."/>
            <person name="Xu J."/>
            <person name="Bruns T."/>
            <person name="Baldrian P."/>
            <person name="Vilgalys R."/>
            <person name="Dunand C."/>
            <person name="Henrissat B."/>
            <person name="Grigoriev I.V."/>
            <person name="Hibbett D."/>
            <person name="Nagy L.G."/>
            <person name="Martin F.M."/>
        </authorList>
    </citation>
    <scope>NUCLEOTIDE SEQUENCE</scope>
    <source>
        <strain evidence="2">Prilba</strain>
    </source>
</reference>
<gene>
    <name evidence="2" type="ORF">DFH94DRAFT_632533</name>
</gene>
<proteinExistence type="predicted"/>